<protein>
    <submittedName>
        <fullName evidence="2">Uncharacterized protein</fullName>
    </submittedName>
</protein>
<feature type="compositionally biased region" description="Low complexity" evidence="1">
    <location>
        <begin position="11"/>
        <end position="30"/>
    </location>
</feature>
<dbReference type="Proteomes" id="UP000070501">
    <property type="component" value="Unassembled WGS sequence"/>
</dbReference>
<evidence type="ECO:0000256" key="1">
    <source>
        <dbReference type="SAM" id="MobiDB-lite"/>
    </source>
</evidence>
<dbReference type="AlphaFoldDB" id="A0A136JBK6"/>
<feature type="compositionally biased region" description="Basic residues" evidence="1">
    <location>
        <begin position="49"/>
        <end position="73"/>
    </location>
</feature>
<dbReference type="EMBL" id="KQ964247">
    <property type="protein sequence ID" value="KXJ94547.1"/>
    <property type="molecule type" value="Genomic_DNA"/>
</dbReference>
<accession>A0A136JBK6</accession>
<evidence type="ECO:0000313" key="2">
    <source>
        <dbReference type="EMBL" id="KXJ94547.1"/>
    </source>
</evidence>
<evidence type="ECO:0000313" key="3">
    <source>
        <dbReference type="Proteomes" id="UP000070501"/>
    </source>
</evidence>
<dbReference type="InParanoid" id="A0A136JBK6"/>
<name>A0A136JBK6_9PEZI</name>
<proteinExistence type="predicted"/>
<organism evidence="2 3">
    <name type="scientific">Microdochium bolleyi</name>
    <dbReference type="NCBI Taxonomy" id="196109"/>
    <lineage>
        <taxon>Eukaryota</taxon>
        <taxon>Fungi</taxon>
        <taxon>Dikarya</taxon>
        <taxon>Ascomycota</taxon>
        <taxon>Pezizomycotina</taxon>
        <taxon>Sordariomycetes</taxon>
        <taxon>Xylariomycetidae</taxon>
        <taxon>Xylariales</taxon>
        <taxon>Microdochiaceae</taxon>
        <taxon>Microdochium</taxon>
    </lineage>
</organism>
<feature type="region of interest" description="Disordered" evidence="1">
    <location>
        <begin position="11"/>
        <end position="73"/>
    </location>
</feature>
<gene>
    <name evidence="2" type="ORF">Micbo1qcDRAFT_44680</name>
</gene>
<reference evidence="3" key="1">
    <citation type="submission" date="2016-02" db="EMBL/GenBank/DDBJ databases">
        <title>Draft genome sequence of Microdochium bolleyi, a fungal endophyte of beachgrass.</title>
        <authorList>
            <consortium name="DOE Joint Genome Institute"/>
            <person name="David A.S."/>
            <person name="May G."/>
            <person name="Haridas S."/>
            <person name="Lim J."/>
            <person name="Wang M."/>
            <person name="Labutti K."/>
            <person name="Lipzen A."/>
            <person name="Barry K."/>
            <person name="Grigoriev I.V."/>
        </authorList>
    </citation>
    <scope>NUCLEOTIDE SEQUENCE [LARGE SCALE GENOMIC DNA]</scope>
    <source>
        <strain evidence="3">J235TASD1</strain>
    </source>
</reference>
<sequence length="73" mass="7965">MVLFFGLSSVQPALLPSSSSSSSSSYNPSSDPTEAQDRNPGVHQNTPPRRLRTRGGPKLRGRRPRRRAFGSGR</sequence>
<keyword evidence="3" id="KW-1185">Reference proteome</keyword>